<keyword evidence="1" id="KW-1133">Transmembrane helix</keyword>
<name>A0A433RUR3_9BACL</name>
<reference evidence="2 3" key="1">
    <citation type="submission" date="2014-11" db="EMBL/GenBank/DDBJ databases">
        <title>Genome sequence and analysis of novel Kurthia sp.</title>
        <authorList>
            <person name="Lawson J.N."/>
            <person name="Gonzalez J.E."/>
            <person name="Rinauldi L."/>
            <person name="Xuan Z."/>
            <person name="Firman A."/>
            <person name="Shaddox L."/>
            <person name="Trudeau A."/>
            <person name="Shah S."/>
            <person name="Reiman D."/>
        </authorList>
    </citation>
    <scope>NUCLEOTIDE SEQUENCE [LARGE SCALE GENOMIC DNA]</scope>
    <source>
        <strain evidence="2 3">3B1D</strain>
    </source>
</reference>
<feature type="transmembrane region" description="Helical" evidence="1">
    <location>
        <begin position="54"/>
        <end position="71"/>
    </location>
</feature>
<dbReference type="RefSeq" id="WP_126990441.1">
    <property type="nucleotide sequence ID" value="NZ_JTFC01000029.1"/>
</dbReference>
<evidence type="ECO:0008006" key="4">
    <source>
        <dbReference type="Google" id="ProtNLM"/>
    </source>
</evidence>
<proteinExistence type="predicted"/>
<dbReference type="AlphaFoldDB" id="A0A433RUR3"/>
<gene>
    <name evidence="2" type="ORF">QI30_08110</name>
</gene>
<dbReference type="Proteomes" id="UP000288623">
    <property type="component" value="Unassembled WGS sequence"/>
</dbReference>
<keyword evidence="3" id="KW-1185">Reference proteome</keyword>
<organism evidence="2 3">
    <name type="scientific">Candidatus Kurthia intestinigallinarum</name>
    <dbReference type="NCBI Taxonomy" id="1562256"/>
    <lineage>
        <taxon>Bacteria</taxon>
        <taxon>Bacillati</taxon>
        <taxon>Bacillota</taxon>
        <taxon>Bacilli</taxon>
        <taxon>Bacillales</taxon>
        <taxon>Caryophanaceae</taxon>
        <taxon>Kurthia</taxon>
    </lineage>
</organism>
<comment type="caution">
    <text evidence="2">The sequence shown here is derived from an EMBL/GenBank/DDBJ whole genome shotgun (WGS) entry which is preliminary data.</text>
</comment>
<sequence length="72" mass="8458">MIWIKICLLIVLWAMLIGSFITQNFTYMPIITLFVGLFFTLIAYDMYKRKAKRAFFYGIASVVIILFALFSF</sequence>
<feature type="transmembrane region" description="Helical" evidence="1">
    <location>
        <begin position="28"/>
        <end position="47"/>
    </location>
</feature>
<evidence type="ECO:0000256" key="1">
    <source>
        <dbReference type="SAM" id="Phobius"/>
    </source>
</evidence>
<keyword evidence="1" id="KW-0472">Membrane</keyword>
<evidence type="ECO:0000313" key="3">
    <source>
        <dbReference type="Proteomes" id="UP000288623"/>
    </source>
</evidence>
<dbReference type="EMBL" id="JTFC01000029">
    <property type="protein sequence ID" value="RUS57022.1"/>
    <property type="molecule type" value="Genomic_DNA"/>
</dbReference>
<accession>A0A433RUR3</accession>
<protein>
    <recommendedName>
        <fullName evidence="4">DUF3953 domain-containing protein</fullName>
    </recommendedName>
</protein>
<keyword evidence="1" id="KW-0812">Transmembrane</keyword>
<evidence type="ECO:0000313" key="2">
    <source>
        <dbReference type="EMBL" id="RUS57022.1"/>
    </source>
</evidence>